<dbReference type="EMBL" id="JAPZVM010000002">
    <property type="protein sequence ID" value="MCZ8371649.1"/>
    <property type="molecule type" value="Genomic_DNA"/>
</dbReference>
<dbReference type="InterPro" id="IPR016181">
    <property type="entry name" value="Acyl_CoA_acyltransferase"/>
</dbReference>
<proteinExistence type="predicted"/>
<organism evidence="2 3">
    <name type="scientific">Phocaeicola acetigenes</name>
    <dbReference type="NCBI Taxonomy" id="3016083"/>
    <lineage>
        <taxon>Bacteria</taxon>
        <taxon>Pseudomonadati</taxon>
        <taxon>Bacteroidota</taxon>
        <taxon>Bacteroidia</taxon>
        <taxon>Bacteroidales</taxon>
        <taxon>Bacteroidaceae</taxon>
        <taxon>Phocaeicola</taxon>
    </lineage>
</organism>
<dbReference type="Gene3D" id="3.40.630.30">
    <property type="match status" value="1"/>
</dbReference>
<dbReference type="RefSeq" id="WP_269876701.1">
    <property type="nucleotide sequence ID" value="NZ_JAPZVM010000002.1"/>
</dbReference>
<comment type="caution">
    <text evidence="2">The sequence shown here is derived from an EMBL/GenBank/DDBJ whole genome shotgun (WGS) entry which is preliminary data.</text>
</comment>
<reference evidence="2" key="1">
    <citation type="submission" date="2022-12" db="EMBL/GenBank/DDBJ databases">
        <title>Phocaeicola acetigenes sp. nov., isolated feces from a healthy human.</title>
        <authorList>
            <person name="Do H."/>
            <person name="Ha Y.B."/>
            <person name="Kim J.-S."/>
            <person name="Suh M.K."/>
            <person name="Kim H.S."/>
            <person name="Lee J.-S."/>
        </authorList>
    </citation>
    <scope>NUCLEOTIDE SEQUENCE</scope>
    <source>
        <strain evidence="2">KGMB11183</strain>
    </source>
</reference>
<dbReference type="InterPro" id="IPR024320">
    <property type="entry name" value="LPG_synthase_C"/>
</dbReference>
<dbReference type="Pfam" id="PF09924">
    <property type="entry name" value="LPG_synthase_C"/>
    <property type="match status" value="1"/>
</dbReference>
<dbReference type="Proteomes" id="UP001141933">
    <property type="component" value="Unassembled WGS sequence"/>
</dbReference>
<protein>
    <submittedName>
        <fullName evidence="2">Phosphatidylglycerol lysyltransferase domain-containing protein</fullName>
    </submittedName>
</protein>
<evidence type="ECO:0000259" key="1">
    <source>
        <dbReference type="Pfam" id="PF09924"/>
    </source>
</evidence>
<evidence type="ECO:0000313" key="3">
    <source>
        <dbReference type="Proteomes" id="UP001141933"/>
    </source>
</evidence>
<feature type="domain" description="Phosphatidylglycerol lysyltransferase C-terminal" evidence="1">
    <location>
        <begin position="23"/>
        <end position="293"/>
    </location>
</feature>
<sequence length="296" mass="34325">MIAFRPIEVEDRERVQRYTLKSKRRNCDLSFANLYSWRFLYCTQIAEMNGFLLFRFYMEDERAYMMPVGEGDVRPVIEALMEDAQTGGKRFLLAGVCADMRSELEDAFPGKFVFTADRDYFDYIYLRSDLATLRGKKYQPKRNHINRFKSAYPDYEYKSLTPELVAECLRLENQWCKANDCAENEALQAERKSMTAALAAMEELQLTGGVLHVNGNIVAFTFGAPINDETFDVCVEKANTDIEGSYTMINNEFVSRLPEQYIYINREEDLGLEGLRKAKLSYQPDTLLEKYIAELK</sequence>
<evidence type="ECO:0000313" key="2">
    <source>
        <dbReference type="EMBL" id="MCZ8371649.1"/>
    </source>
</evidence>
<gene>
    <name evidence="2" type="ORF">O6P32_02885</name>
</gene>
<dbReference type="InterPro" id="IPR016732">
    <property type="entry name" value="UCP018688"/>
</dbReference>
<dbReference type="PIRSF" id="PIRSF018688">
    <property type="entry name" value="UCP018688"/>
    <property type="match status" value="1"/>
</dbReference>
<accession>A0ABT4PF13</accession>
<dbReference type="SUPFAM" id="SSF55729">
    <property type="entry name" value="Acyl-CoA N-acyltransferases (Nat)"/>
    <property type="match status" value="2"/>
</dbReference>
<name>A0ABT4PF13_9BACT</name>
<keyword evidence="3" id="KW-1185">Reference proteome</keyword>
<dbReference type="PANTHER" id="PTHR41373:SF1">
    <property type="entry name" value="PHOSPHATIDYLGLYCEROL LYSYLTRANSFERASE C-TERMINAL DOMAIN-CONTAINING PROTEIN"/>
    <property type="match status" value="1"/>
</dbReference>
<dbReference type="PANTHER" id="PTHR41373">
    <property type="entry name" value="DUF2156 DOMAIN-CONTAINING PROTEIN"/>
    <property type="match status" value="1"/>
</dbReference>